<dbReference type="InParanoid" id="T1F3F4"/>
<evidence type="ECO:0000256" key="1">
    <source>
        <dbReference type="SAM" id="MobiDB-lite"/>
    </source>
</evidence>
<evidence type="ECO:0000313" key="3">
    <source>
        <dbReference type="EnsemblMetazoa" id="HelroP170791"/>
    </source>
</evidence>
<dbReference type="EnsemblMetazoa" id="HelroT170791">
    <property type="protein sequence ID" value="HelroP170791"/>
    <property type="gene ID" value="HelroG170791"/>
</dbReference>
<evidence type="ECO:0000313" key="4">
    <source>
        <dbReference type="Proteomes" id="UP000015101"/>
    </source>
</evidence>
<gene>
    <name evidence="3" type="primary">20203353</name>
    <name evidence="2" type="ORF">HELRODRAFT_170791</name>
</gene>
<accession>T1F3F4</accession>
<dbReference type="KEGG" id="hro:HELRODRAFT_170791"/>
<dbReference type="EMBL" id="KB096275">
    <property type="protein sequence ID" value="ESO06775.1"/>
    <property type="molecule type" value="Genomic_DNA"/>
</dbReference>
<protein>
    <submittedName>
        <fullName evidence="2 3">Uncharacterized protein</fullName>
    </submittedName>
</protein>
<proteinExistence type="predicted"/>
<dbReference type="EMBL" id="AMQM01003683">
    <property type="status" value="NOT_ANNOTATED_CDS"/>
    <property type="molecule type" value="Genomic_DNA"/>
</dbReference>
<dbReference type="CTD" id="20203353"/>
<name>T1F3F4_HELRO</name>
<feature type="region of interest" description="Disordered" evidence="1">
    <location>
        <begin position="34"/>
        <end position="62"/>
    </location>
</feature>
<dbReference type="GeneID" id="20203353"/>
<reference evidence="4" key="1">
    <citation type="submission" date="2012-12" db="EMBL/GenBank/DDBJ databases">
        <authorList>
            <person name="Hellsten U."/>
            <person name="Grimwood J."/>
            <person name="Chapman J.A."/>
            <person name="Shapiro H."/>
            <person name="Aerts A."/>
            <person name="Otillar R.P."/>
            <person name="Terry A.Y."/>
            <person name="Boore J.L."/>
            <person name="Simakov O."/>
            <person name="Marletaz F."/>
            <person name="Cho S.-J."/>
            <person name="Edsinger-Gonzales E."/>
            <person name="Havlak P."/>
            <person name="Kuo D.-H."/>
            <person name="Larsson T."/>
            <person name="Lv J."/>
            <person name="Arendt D."/>
            <person name="Savage R."/>
            <person name="Osoegawa K."/>
            <person name="de Jong P."/>
            <person name="Lindberg D.R."/>
            <person name="Seaver E.C."/>
            <person name="Weisblat D.A."/>
            <person name="Putnam N.H."/>
            <person name="Grigoriev I.V."/>
            <person name="Rokhsar D.S."/>
        </authorList>
    </citation>
    <scope>NUCLEOTIDE SEQUENCE</scope>
</reference>
<dbReference type="RefSeq" id="XP_009014871.1">
    <property type="nucleotide sequence ID" value="XM_009016623.1"/>
</dbReference>
<reference evidence="2 4" key="2">
    <citation type="journal article" date="2013" name="Nature">
        <title>Insights into bilaterian evolution from three spiralian genomes.</title>
        <authorList>
            <person name="Simakov O."/>
            <person name="Marletaz F."/>
            <person name="Cho S.J."/>
            <person name="Edsinger-Gonzales E."/>
            <person name="Havlak P."/>
            <person name="Hellsten U."/>
            <person name="Kuo D.H."/>
            <person name="Larsson T."/>
            <person name="Lv J."/>
            <person name="Arendt D."/>
            <person name="Savage R."/>
            <person name="Osoegawa K."/>
            <person name="de Jong P."/>
            <person name="Grimwood J."/>
            <person name="Chapman J.A."/>
            <person name="Shapiro H."/>
            <person name="Aerts A."/>
            <person name="Otillar R.P."/>
            <person name="Terry A.Y."/>
            <person name="Boore J.L."/>
            <person name="Grigoriev I.V."/>
            <person name="Lindberg D.R."/>
            <person name="Seaver E.C."/>
            <person name="Weisblat D.A."/>
            <person name="Putnam N.H."/>
            <person name="Rokhsar D.S."/>
        </authorList>
    </citation>
    <scope>NUCLEOTIDE SEQUENCE</scope>
</reference>
<dbReference type="Gene3D" id="3.40.50.2300">
    <property type="match status" value="2"/>
</dbReference>
<organism evidence="3 4">
    <name type="scientific">Helobdella robusta</name>
    <name type="common">Californian leech</name>
    <dbReference type="NCBI Taxonomy" id="6412"/>
    <lineage>
        <taxon>Eukaryota</taxon>
        <taxon>Metazoa</taxon>
        <taxon>Spiralia</taxon>
        <taxon>Lophotrochozoa</taxon>
        <taxon>Annelida</taxon>
        <taxon>Clitellata</taxon>
        <taxon>Hirudinea</taxon>
        <taxon>Rhynchobdellida</taxon>
        <taxon>Glossiphoniidae</taxon>
        <taxon>Helobdella</taxon>
    </lineage>
</organism>
<dbReference type="Proteomes" id="UP000015101">
    <property type="component" value="Unassembled WGS sequence"/>
</dbReference>
<dbReference type="HOGENOM" id="CLU_1549299_0_0_1"/>
<evidence type="ECO:0000313" key="2">
    <source>
        <dbReference type="EMBL" id="ESO06775.1"/>
    </source>
</evidence>
<keyword evidence="4" id="KW-1185">Reference proteome</keyword>
<feature type="compositionally biased region" description="Low complexity" evidence="1">
    <location>
        <begin position="41"/>
        <end position="62"/>
    </location>
</feature>
<sequence length="173" mass="19455">MSTMICLQDPLNFDPTPFAYTGVNFITTQLGNQLHSPPLSPSSSSSTPASTQSTPSTTSSLPPFNKFSNTDVMLIKDSLLTLYRAIMMTYALRHNCTWKGQQDINSIRLKISEKTESGQLKFLKDGSRVGYFLDVLWLRENGFKKVEFTIAFCLNRHQSFGKKSAYGRNHETV</sequence>
<dbReference type="AlphaFoldDB" id="T1F3F4"/>
<reference evidence="3" key="3">
    <citation type="submission" date="2015-06" db="UniProtKB">
        <authorList>
            <consortium name="EnsemblMetazoa"/>
        </authorList>
    </citation>
    <scope>IDENTIFICATION</scope>
</reference>